<gene>
    <name evidence="1" type="ORF">LTRI10_LOCUS22929</name>
</gene>
<dbReference type="EMBL" id="OZ034817">
    <property type="protein sequence ID" value="CAL1381556.1"/>
    <property type="molecule type" value="Genomic_DNA"/>
</dbReference>
<proteinExistence type="predicted"/>
<sequence>MRIGLRNLDLERTIVDPFLGGHRKRILAVLDLLLSIDAFGSVAAPPNADPKEDIIYIYASYVSSKYLADIHRPPLRSHNH</sequence>
<evidence type="ECO:0000313" key="1">
    <source>
        <dbReference type="EMBL" id="CAL1381556.1"/>
    </source>
</evidence>
<dbReference type="Proteomes" id="UP001497516">
    <property type="component" value="Chromosome 4"/>
</dbReference>
<name>A0AAV2E6L8_9ROSI</name>
<evidence type="ECO:0000313" key="2">
    <source>
        <dbReference type="Proteomes" id="UP001497516"/>
    </source>
</evidence>
<protein>
    <submittedName>
        <fullName evidence="1">Uncharacterized protein</fullName>
    </submittedName>
</protein>
<keyword evidence="2" id="KW-1185">Reference proteome</keyword>
<accession>A0AAV2E6L8</accession>
<dbReference type="AlphaFoldDB" id="A0AAV2E6L8"/>
<reference evidence="1 2" key="1">
    <citation type="submission" date="2024-04" db="EMBL/GenBank/DDBJ databases">
        <authorList>
            <person name="Fracassetti M."/>
        </authorList>
    </citation>
    <scope>NUCLEOTIDE SEQUENCE [LARGE SCALE GENOMIC DNA]</scope>
</reference>
<organism evidence="1 2">
    <name type="scientific">Linum trigynum</name>
    <dbReference type="NCBI Taxonomy" id="586398"/>
    <lineage>
        <taxon>Eukaryota</taxon>
        <taxon>Viridiplantae</taxon>
        <taxon>Streptophyta</taxon>
        <taxon>Embryophyta</taxon>
        <taxon>Tracheophyta</taxon>
        <taxon>Spermatophyta</taxon>
        <taxon>Magnoliopsida</taxon>
        <taxon>eudicotyledons</taxon>
        <taxon>Gunneridae</taxon>
        <taxon>Pentapetalae</taxon>
        <taxon>rosids</taxon>
        <taxon>fabids</taxon>
        <taxon>Malpighiales</taxon>
        <taxon>Linaceae</taxon>
        <taxon>Linum</taxon>
    </lineage>
</organism>